<dbReference type="PANTHER" id="PTHR14742:SF3">
    <property type="entry name" value="RIBONUCLEASE MRP PROTEIN SUBUNIT SNM1"/>
    <property type="match status" value="1"/>
</dbReference>
<feature type="region of interest" description="Disordered" evidence="1">
    <location>
        <begin position="98"/>
        <end position="121"/>
    </location>
</feature>
<dbReference type="InterPro" id="IPR007175">
    <property type="entry name" value="Rpr2/Snm1/Rpp21"/>
</dbReference>
<keyword evidence="3" id="KW-1185">Reference proteome</keyword>
<protein>
    <recommendedName>
        <fullName evidence="4">RNAse P Rpr2/Rpp21 subunit domain-containing protein</fullName>
    </recommendedName>
</protein>
<feature type="compositionally biased region" description="Basic and acidic residues" evidence="1">
    <location>
        <begin position="151"/>
        <end position="164"/>
    </location>
</feature>
<accession>A0ABR1PBV7</accession>
<reference evidence="2 3" key="1">
    <citation type="submission" date="2024-02" db="EMBL/GenBank/DDBJ databases">
        <title>De novo assembly and annotation of 12 fungi associated with fruit tree decline syndrome in Ontario, Canada.</title>
        <authorList>
            <person name="Sulman M."/>
            <person name="Ellouze W."/>
            <person name="Ilyukhin E."/>
        </authorList>
    </citation>
    <scope>NUCLEOTIDE SEQUENCE [LARGE SCALE GENOMIC DNA]</scope>
    <source>
        <strain evidence="2 3">M169</strain>
    </source>
</reference>
<proteinExistence type="predicted"/>
<organism evidence="2 3">
    <name type="scientific">Diaporthe eres</name>
    <name type="common">Phomopsis oblonga</name>
    <dbReference type="NCBI Taxonomy" id="83184"/>
    <lineage>
        <taxon>Eukaryota</taxon>
        <taxon>Fungi</taxon>
        <taxon>Dikarya</taxon>
        <taxon>Ascomycota</taxon>
        <taxon>Pezizomycotina</taxon>
        <taxon>Sordariomycetes</taxon>
        <taxon>Sordariomycetidae</taxon>
        <taxon>Diaporthales</taxon>
        <taxon>Diaporthaceae</taxon>
        <taxon>Diaporthe</taxon>
        <taxon>Diaporthe eres species complex</taxon>
    </lineage>
</organism>
<feature type="region of interest" description="Disordered" evidence="1">
    <location>
        <begin position="138"/>
        <end position="218"/>
    </location>
</feature>
<name>A0ABR1PBV7_DIAER</name>
<feature type="compositionally biased region" description="Low complexity" evidence="1">
    <location>
        <begin position="165"/>
        <end position="178"/>
    </location>
</feature>
<evidence type="ECO:0008006" key="4">
    <source>
        <dbReference type="Google" id="ProtNLM"/>
    </source>
</evidence>
<feature type="compositionally biased region" description="Low complexity" evidence="1">
    <location>
        <begin position="198"/>
        <end position="218"/>
    </location>
</feature>
<dbReference type="PANTHER" id="PTHR14742">
    <property type="entry name" value="RIBONUCLEASE P SUBUNIT P21"/>
    <property type="match status" value="1"/>
</dbReference>
<evidence type="ECO:0000256" key="1">
    <source>
        <dbReference type="SAM" id="MobiDB-lite"/>
    </source>
</evidence>
<evidence type="ECO:0000313" key="3">
    <source>
        <dbReference type="Proteomes" id="UP001430848"/>
    </source>
</evidence>
<gene>
    <name evidence="2" type="ORF">SLS63_005003</name>
</gene>
<sequence>MQQNHLTTPTHSHNYEMVSSELGPQLQFLTDAAHLLCASSPETSAFLMSRRTSLLVDHDVPVTDHQRQHVCSCCGHIMVPGQGTGLKIGADKALKSRIRKQPKAQGASPPAAPSSSQKPGMSKVFTCGNCSRYTKLQLPAPKPLKARGRSKRVDQQKVLQEKRPAAPAEPARLSANASSKKRAKNRKAGLQALLDQRSGQSSSPSSGLGLSLSDFMKK</sequence>
<dbReference type="EMBL" id="JAKNSF020000020">
    <property type="protein sequence ID" value="KAK7732325.1"/>
    <property type="molecule type" value="Genomic_DNA"/>
</dbReference>
<comment type="caution">
    <text evidence="2">The sequence shown here is derived from an EMBL/GenBank/DDBJ whole genome shotgun (WGS) entry which is preliminary data.</text>
</comment>
<feature type="compositionally biased region" description="Low complexity" evidence="1">
    <location>
        <begin position="103"/>
        <end position="120"/>
    </location>
</feature>
<dbReference type="Proteomes" id="UP001430848">
    <property type="component" value="Unassembled WGS sequence"/>
</dbReference>
<dbReference type="Pfam" id="PF04032">
    <property type="entry name" value="Rpr2"/>
    <property type="match status" value="1"/>
</dbReference>
<evidence type="ECO:0000313" key="2">
    <source>
        <dbReference type="EMBL" id="KAK7732325.1"/>
    </source>
</evidence>